<protein>
    <submittedName>
        <fullName evidence="1">Uncharacterized protein</fullName>
    </submittedName>
</protein>
<dbReference type="EMBL" id="JACHVX010000001">
    <property type="protein sequence ID" value="MBB2921282.1"/>
    <property type="molecule type" value="Genomic_DNA"/>
</dbReference>
<dbReference type="RefSeq" id="WP_183294325.1">
    <property type="nucleotide sequence ID" value="NZ_JACHVX010000001.1"/>
</dbReference>
<dbReference type="Proteomes" id="UP000518206">
    <property type="component" value="Unassembled WGS sequence"/>
</dbReference>
<accession>A0A7W4UBS4</accession>
<reference evidence="1 2" key="1">
    <citation type="submission" date="2020-08" db="EMBL/GenBank/DDBJ databases">
        <title>The Agave Microbiome: Exploring the role of microbial communities in plant adaptations to desert environments.</title>
        <authorList>
            <person name="Partida-Martinez L.P."/>
        </authorList>
    </citation>
    <scope>NUCLEOTIDE SEQUENCE [LARGE SCALE GENOMIC DNA]</scope>
    <source>
        <strain evidence="1 2">RAS26</strain>
    </source>
</reference>
<sequence length="55" mass="5748">MATQSEAAEALFSAAKAIAERATAETDTTKIERLGAAAKNLAEAGAWCIFPARDH</sequence>
<evidence type="ECO:0000313" key="2">
    <source>
        <dbReference type="Proteomes" id="UP000518206"/>
    </source>
</evidence>
<proteinExistence type="predicted"/>
<name>A0A7W4UBS4_9CELL</name>
<reference evidence="1 2" key="2">
    <citation type="submission" date="2020-08" db="EMBL/GenBank/DDBJ databases">
        <authorList>
            <person name="Partida-Martinez L."/>
            <person name="Huntemann M."/>
            <person name="Clum A."/>
            <person name="Wang J."/>
            <person name="Palaniappan K."/>
            <person name="Ritter S."/>
            <person name="Chen I.-M."/>
            <person name="Stamatis D."/>
            <person name="Reddy T."/>
            <person name="O'Malley R."/>
            <person name="Daum C."/>
            <person name="Shapiro N."/>
            <person name="Ivanova N."/>
            <person name="Kyrpides N."/>
            <person name="Woyke T."/>
        </authorList>
    </citation>
    <scope>NUCLEOTIDE SEQUENCE [LARGE SCALE GENOMIC DNA]</scope>
    <source>
        <strain evidence="1 2">RAS26</strain>
    </source>
</reference>
<comment type="caution">
    <text evidence="1">The sequence shown here is derived from an EMBL/GenBank/DDBJ whole genome shotgun (WGS) entry which is preliminary data.</text>
</comment>
<evidence type="ECO:0000313" key="1">
    <source>
        <dbReference type="EMBL" id="MBB2921282.1"/>
    </source>
</evidence>
<gene>
    <name evidence="1" type="ORF">FHR80_000176</name>
</gene>
<organism evidence="1 2">
    <name type="scientific">Cellulomonas cellasea</name>
    <dbReference type="NCBI Taxonomy" id="43670"/>
    <lineage>
        <taxon>Bacteria</taxon>
        <taxon>Bacillati</taxon>
        <taxon>Actinomycetota</taxon>
        <taxon>Actinomycetes</taxon>
        <taxon>Micrococcales</taxon>
        <taxon>Cellulomonadaceae</taxon>
        <taxon>Cellulomonas</taxon>
    </lineage>
</organism>
<dbReference type="AlphaFoldDB" id="A0A7W4UBS4"/>